<evidence type="ECO:0000256" key="1">
    <source>
        <dbReference type="SAM" id="MobiDB-lite"/>
    </source>
</evidence>
<gene>
    <name evidence="3" type="ORF">A2519_22190</name>
</gene>
<dbReference type="EMBL" id="MFYX01000155">
    <property type="protein sequence ID" value="OGK00041.1"/>
    <property type="molecule type" value="Genomic_DNA"/>
</dbReference>
<comment type="caution">
    <text evidence="3">The sequence shown here is derived from an EMBL/GenBank/DDBJ whole genome shotgun (WGS) entry which is preliminary data.</text>
</comment>
<proteinExistence type="predicted"/>
<organism evidence="3 4">
    <name type="scientific">Candidatus Raymondbacteria bacterium RIFOXYD12_FULL_49_13</name>
    <dbReference type="NCBI Taxonomy" id="1817890"/>
    <lineage>
        <taxon>Bacteria</taxon>
        <taxon>Raymondiibacteriota</taxon>
    </lineage>
</organism>
<dbReference type="Proteomes" id="UP000179243">
    <property type="component" value="Unassembled WGS sequence"/>
</dbReference>
<sequence>MMGSGPSRSSRRRNGRPRRTEDFRQIAAFDLVCPGNLQKRMKTCGKPGCPCLTDKTKRHGPYYEWTRRENGVFKNTVVSKDEADTFAKAISKYHKVMGLLTQWGSKSARIILTKSS</sequence>
<reference evidence="3 4" key="1">
    <citation type="journal article" date="2016" name="Nat. Commun.">
        <title>Thousands of microbial genomes shed light on interconnected biogeochemical processes in an aquifer system.</title>
        <authorList>
            <person name="Anantharaman K."/>
            <person name="Brown C.T."/>
            <person name="Hug L.A."/>
            <person name="Sharon I."/>
            <person name="Castelle C.J."/>
            <person name="Probst A.J."/>
            <person name="Thomas B.C."/>
            <person name="Singh A."/>
            <person name="Wilkins M.J."/>
            <person name="Karaoz U."/>
            <person name="Brodie E.L."/>
            <person name="Williams K.H."/>
            <person name="Hubbard S.S."/>
            <person name="Banfield J.F."/>
        </authorList>
    </citation>
    <scope>NUCLEOTIDE SEQUENCE [LARGE SCALE GENOMIC DNA]</scope>
</reference>
<dbReference type="InterPro" id="IPR046738">
    <property type="entry name" value="DUF6788"/>
</dbReference>
<name>A0A1F7F087_UNCRA</name>
<feature type="region of interest" description="Disordered" evidence="1">
    <location>
        <begin position="1"/>
        <end position="21"/>
    </location>
</feature>
<protein>
    <recommendedName>
        <fullName evidence="2">DUF6788 domain-containing protein</fullName>
    </recommendedName>
</protein>
<dbReference type="AlphaFoldDB" id="A0A1F7F087"/>
<evidence type="ECO:0000313" key="3">
    <source>
        <dbReference type="EMBL" id="OGK00041.1"/>
    </source>
</evidence>
<feature type="domain" description="DUF6788" evidence="2">
    <location>
        <begin position="25"/>
        <end position="85"/>
    </location>
</feature>
<accession>A0A1F7F087</accession>
<dbReference type="Pfam" id="PF20586">
    <property type="entry name" value="DUF6788"/>
    <property type="match status" value="1"/>
</dbReference>
<evidence type="ECO:0000259" key="2">
    <source>
        <dbReference type="Pfam" id="PF20586"/>
    </source>
</evidence>
<evidence type="ECO:0000313" key="4">
    <source>
        <dbReference type="Proteomes" id="UP000179243"/>
    </source>
</evidence>